<dbReference type="InterPro" id="IPR058183">
    <property type="entry name" value="LBF_2017-like_N"/>
</dbReference>
<keyword evidence="2" id="KW-1185">Reference proteome</keyword>
<dbReference type="NCBIfam" id="NF047607">
    <property type="entry name" value="LBF_2017_Nterm"/>
    <property type="match status" value="1"/>
</dbReference>
<dbReference type="OrthoDB" id="321650at2"/>
<evidence type="ECO:0008006" key="3">
    <source>
        <dbReference type="Google" id="ProtNLM"/>
    </source>
</evidence>
<dbReference type="EMBL" id="BFBB01000002">
    <property type="protein sequence ID" value="GBF49192.1"/>
    <property type="molecule type" value="Genomic_DNA"/>
</dbReference>
<organism evidence="1 2">
    <name type="scientific">Leptospira ryugenii</name>
    <dbReference type="NCBI Taxonomy" id="1917863"/>
    <lineage>
        <taxon>Bacteria</taxon>
        <taxon>Pseudomonadati</taxon>
        <taxon>Spirochaetota</taxon>
        <taxon>Spirochaetia</taxon>
        <taxon>Leptospirales</taxon>
        <taxon>Leptospiraceae</taxon>
        <taxon>Leptospira</taxon>
    </lineage>
</organism>
<protein>
    <recommendedName>
        <fullName evidence="3">Ig-like domain-containing protein</fullName>
    </recommendedName>
</protein>
<dbReference type="RefSeq" id="WP_135354979.1">
    <property type="nucleotide sequence ID" value="NZ_BFBB01000002.1"/>
</dbReference>
<dbReference type="AlphaFoldDB" id="A0A2P2DX56"/>
<accession>A0A2P2DX56</accession>
<dbReference type="Proteomes" id="UP000245133">
    <property type="component" value="Unassembled WGS sequence"/>
</dbReference>
<evidence type="ECO:0000313" key="2">
    <source>
        <dbReference type="Proteomes" id="UP000245133"/>
    </source>
</evidence>
<reference evidence="1 2" key="1">
    <citation type="submission" date="2018-02" db="EMBL/GenBank/DDBJ databases">
        <title>Novel Leptospira species isolated from soil and water in Japan.</title>
        <authorList>
            <person name="Nakao R."/>
            <person name="Masuzawa T."/>
        </authorList>
    </citation>
    <scope>NUCLEOTIDE SEQUENCE [LARGE SCALE GENOMIC DNA]</scope>
    <source>
        <strain evidence="1 2">YH101</strain>
    </source>
</reference>
<comment type="caution">
    <text evidence="1">The sequence shown here is derived from an EMBL/GenBank/DDBJ whole genome shotgun (WGS) entry which is preliminary data.</text>
</comment>
<gene>
    <name evidence="1" type="ORF">LPTSP4_07020</name>
</gene>
<name>A0A2P2DX56_9LEPT</name>
<proteinExistence type="predicted"/>
<evidence type="ECO:0000313" key="1">
    <source>
        <dbReference type="EMBL" id="GBF49192.1"/>
    </source>
</evidence>
<sequence length="287" mass="33479">MTLFLEDQNPLIAFYEIEFLRSEDAKSSPLFPIQTLKPGRSIVKADALAKYFRVRAVSKLNVRGHWSKIQEIKRYPASNANLSQREYAKPAEPKDLFVKTQRPNQLEPDLYLSKPEISFFSPKAESQKVKFYYRYADVNWRLLTETSLQFTEEGEYNLEYYAMDELGNRDTIQKYHFYVDLKPPRTSLKFLLEGKDFSNGQNQAFMHPNTNIQLSADDSGSGVQQISYRIVCRIDEKKDWLVYTIPIPVSEIQSLACPSDSFIQFRSIDFVGNQELDQSIRFQFNQK</sequence>